<organism evidence="2">
    <name type="scientific">Pseudomonas vlassakiae</name>
    <dbReference type="NCBI Taxonomy" id="485888"/>
    <lineage>
        <taxon>Bacteria</taxon>
        <taxon>Pseudomonadati</taxon>
        <taxon>Pseudomonadota</taxon>
        <taxon>Gammaproteobacteria</taxon>
        <taxon>Pseudomonadales</taxon>
        <taxon>Pseudomonadaceae</taxon>
        <taxon>Pseudomonas</taxon>
    </lineage>
</organism>
<dbReference type="Pfam" id="PF20178">
    <property type="entry name" value="ToxA_N"/>
    <property type="match status" value="1"/>
</dbReference>
<reference evidence="2" key="2">
    <citation type="submission" date="2020-07" db="EMBL/GenBank/DDBJ databases">
        <authorList>
            <person name="Lood C."/>
            <person name="Girard L."/>
        </authorList>
    </citation>
    <scope>NUCLEOTIDE SEQUENCE</scope>
    <source>
        <strain evidence="2">RW4S2</strain>
    </source>
</reference>
<reference evidence="3" key="3">
    <citation type="submission" date="2021-06" db="EMBL/GenBank/DDBJ databases">
        <title>Updating the genus Pseudomonas: Description of 43 new species and partition of the Pseudomonas putida group.</title>
        <authorList>
            <person name="Girard L."/>
            <person name="Lood C."/>
            <person name="Vandamme P."/>
            <person name="Rokni-Zadeh H."/>
            <person name="Van Noort V."/>
            <person name="Hofte M."/>
            <person name="Lavigne R."/>
            <person name="De Mot R."/>
        </authorList>
    </citation>
    <scope>NUCLEOTIDE SEQUENCE</scope>
    <source>
        <strain evidence="3">RW4S2</strain>
    </source>
</reference>
<dbReference type="PROSITE" id="PS51996">
    <property type="entry name" value="TR_MART"/>
    <property type="match status" value="1"/>
</dbReference>
<evidence type="ECO:0000313" key="4">
    <source>
        <dbReference type="Proteomes" id="UP000628137"/>
    </source>
</evidence>
<protein>
    <recommendedName>
        <fullName evidence="1">Dermonecrotic toxin N-terminal domain-containing protein</fullName>
    </recommendedName>
</protein>
<reference evidence="2 4" key="1">
    <citation type="journal article" date="2020" name="Microorganisms">
        <title>Reliable Identification of Environmental Pseudomonas Isolates Using the rpoD Gene.</title>
        <authorList>
            <consortium name="The Broad Institute Genome Sequencing Platform"/>
            <person name="Girard L."/>
            <person name="Lood C."/>
            <person name="Rokni-Zadeh H."/>
            <person name="van Noort V."/>
            <person name="Lavigne R."/>
            <person name="De Mot R."/>
        </authorList>
    </citation>
    <scope>NUCLEOTIDE SEQUENCE</scope>
    <source>
        <strain evidence="2 4">RW4S2</strain>
    </source>
</reference>
<dbReference type="SUPFAM" id="SSF56399">
    <property type="entry name" value="ADP-ribosylation"/>
    <property type="match status" value="1"/>
</dbReference>
<dbReference type="InterPro" id="IPR046673">
    <property type="entry name" value="ToxA_N"/>
</dbReference>
<evidence type="ECO:0000313" key="3">
    <source>
        <dbReference type="EMBL" id="MBV4539497.1"/>
    </source>
</evidence>
<dbReference type="Proteomes" id="UP000628137">
    <property type="component" value="Unassembled WGS sequence"/>
</dbReference>
<dbReference type="Gene3D" id="3.90.176.10">
    <property type="entry name" value="Toxin ADP-ribosyltransferase, Chain A, domain 1"/>
    <property type="match status" value="1"/>
</dbReference>
<dbReference type="EMBL" id="JABWRP020000001">
    <property type="protein sequence ID" value="MBV4539497.1"/>
    <property type="molecule type" value="Genomic_DNA"/>
</dbReference>
<keyword evidence="4" id="KW-1185">Reference proteome</keyword>
<dbReference type="EMBL" id="JABWRP010000005">
    <property type="protein sequence ID" value="MBC3470811.1"/>
    <property type="molecule type" value="Genomic_DNA"/>
</dbReference>
<evidence type="ECO:0000313" key="2">
    <source>
        <dbReference type="EMBL" id="MBC3470811.1"/>
    </source>
</evidence>
<comment type="caution">
    <text evidence="2">The sequence shown here is derived from an EMBL/GenBank/DDBJ whole genome shotgun (WGS) entry which is preliminary data.</text>
</comment>
<feature type="domain" description="Dermonecrotic toxin N-terminal" evidence="1">
    <location>
        <begin position="29"/>
        <end position="286"/>
    </location>
</feature>
<proteinExistence type="predicted"/>
<sequence length="849" mass="95427">MNTPNERMNRSLDTLDEARPLVRLVDQILADFPDLYELAHHHAAQILHKHTGKRMEPRLVWWHQFNNEHSSARSFTGWQHSGPPQKSMLMTELVLERFDLYYQDAADELDQRGGFYLQGPHASTYNERNEVPMLGSDVQRDLWALDLAVLYREAVERFWSSNAGHFRVLAKINLLGQVATALLDKRITAQDAHRLRRLVSAELANIAMPSLAMLQRQSTDNSLVVSRYAFGEDDRGCLLTMQSADGRVVAYLPWADEPLRGFDSEQALASWLRAQLQVKATLEAFVMAAHNNPRDRSVNQLISVHLLGIANSRDDEAGLIALSLFKRSLGTDLFAWLSDQARAEMHRNGQLLQDNAGLRKAMCTGYLSAFLNVFGSLAPLGWPMSLMLLGATVAKVGLDVDAALHATDEQDRKQALRSAMIESIYATFNMVDIGFASMHAWLTYETPPHEHNLSLDDWQPVTSASLAAEGQESNSVLDGELTQSGRLRGIRVDQGGRCWITLNGLSYRVRYSHELAVWLVVPADNPFAFIALRPVRLNEAGEWELLAPPSLQGGMAPEEEGVLPVTRSSFWDIYTVSDSEQLGRLAATALRRQKKLLERWPVAELARGRAPDYDALGLDCVIIGGRRYYSYRYGNEYFNTLIEYYTSDESQVNDVFRRGAYKYGDEDMYIADLADSLGLLPKNNQVTLYRGGNNFRGTGGDSYRAGHLRVGDVLVNTDLTSFTENPFKVAEFASVPSLNMPGGLPGRFDDSSVVFELPAGQYRDATPVSAFSLYWDEAESLFLPGHYFRIEGLEEVRGEHYRFIKVTLKQTDKPAGGAVYDLRSGLLFNEAQYRMRFRTPALVERFFPG</sequence>
<dbReference type="AlphaFoldDB" id="A0A923GII9"/>
<accession>A0A923GII9</accession>
<dbReference type="RefSeq" id="WP_186602150.1">
    <property type="nucleotide sequence ID" value="NZ_JABWRP020000001.1"/>
</dbReference>
<evidence type="ECO:0000259" key="1">
    <source>
        <dbReference type="Pfam" id="PF20178"/>
    </source>
</evidence>
<name>A0A923GII9_9PSED</name>
<gene>
    <name evidence="3" type="ORF">HU738_000295</name>
    <name evidence="2" type="ORF">HU738_09600</name>
</gene>